<evidence type="ECO:0000313" key="6">
    <source>
        <dbReference type="EMBL" id="CDS86431.1"/>
    </source>
</evidence>
<proteinExistence type="inferred from homology"/>
<dbReference type="PANTHER" id="PTHR10509">
    <property type="entry name" value="O-METHYLTRANSFERASE-RELATED"/>
    <property type="match status" value="1"/>
</dbReference>
<dbReference type="InterPro" id="IPR050362">
    <property type="entry name" value="Cation-dep_OMT"/>
</dbReference>
<comment type="subunit">
    <text evidence="4">Homodimer.</text>
</comment>
<dbReference type="Pfam" id="PF01596">
    <property type="entry name" value="Methyltransf_3"/>
    <property type="match status" value="1"/>
</dbReference>
<keyword evidence="1 4" id="KW-0489">Methyltransferase</keyword>
<reference evidence="7" key="4">
    <citation type="submission" date="2021-06" db="EMBL/GenBank/DDBJ databases">
        <authorList>
            <consortium name="NCBI Pathogen Detection Project"/>
        </authorList>
    </citation>
    <scope>NUCLEOTIDE SEQUENCE</scope>
    <source>
        <strain evidence="7">HN1000</strain>
    </source>
</reference>
<feature type="binding site" evidence="4">
    <location>
        <position position="133"/>
    </location>
    <ligand>
        <name>Mg(2+)</name>
        <dbReference type="ChEBI" id="CHEBI:18420"/>
    </ligand>
</feature>
<evidence type="ECO:0000313" key="7">
    <source>
        <dbReference type="EMBL" id="HBH1542155.1"/>
    </source>
</evidence>
<feature type="binding site" evidence="4">
    <location>
        <position position="39"/>
    </location>
    <ligand>
        <name>S-adenosyl-L-methionine</name>
        <dbReference type="ChEBI" id="CHEBI:59789"/>
    </ligand>
</feature>
<evidence type="ECO:0000313" key="9">
    <source>
        <dbReference type="EMBL" id="VFD31161.1"/>
    </source>
</evidence>
<organism evidence="5">
    <name type="scientific">Clostridioides difficile</name>
    <name type="common">Peptoclostridium difficile</name>
    <dbReference type="NCBI Taxonomy" id="1496"/>
    <lineage>
        <taxon>Bacteria</taxon>
        <taxon>Bacillati</taxon>
        <taxon>Bacillota</taxon>
        <taxon>Clostridia</taxon>
        <taxon>Peptostreptococcales</taxon>
        <taxon>Peptostreptococcaceae</taxon>
        <taxon>Clostridioides</taxon>
    </lineage>
</organism>
<dbReference type="RefSeq" id="WP_003438166.1">
    <property type="nucleotide sequence ID" value="NZ_AP031492.1"/>
</dbReference>
<keyword evidence="4" id="KW-0479">Metal-binding</keyword>
<dbReference type="AlphaFoldDB" id="A0A031WH03"/>
<evidence type="ECO:0000256" key="3">
    <source>
        <dbReference type="ARBA" id="ARBA00022691"/>
    </source>
</evidence>
<dbReference type="GO" id="GO:0000287">
    <property type="term" value="F:magnesium ion binding"/>
    <property type="evidence" value="ECO:0007669"/>
    <property type="project" value="UniProtKB-UniRule"/>
</dbReference>
<comment type="function">
    <text evidence="4">Catalyzes the methylation of 5-hydroxyuridine (ho5U) to form 5-methoxyuridine (mo5U) at position 34 in tRNAs.</text>
</comment>
<feature type="binding site" evidence="4">
    <location>
        <position position="87"/>
    </location>
    <ligand>
        <name>S-adenosyl-L-methionine</name>
        <dbReference type="ChEBI" id="CHEBI:59789"/>
    </ligand>
</feature>
<dbReference type="Proteomes" id="UP000878956">
    <property type="component" value="Unassembled WGS sequence"/>
</dbReference>
<dbReference type="Gene3D" id="3.40.50.150">
    <property type="entry name" value="Vaccinia Virus protein VP39"/>
    <property type="match status" value="1"/>
</dbReference>
<dbReference type="EC" id="2.1.1.-" evidence="4"/>
<evidence type="ECO:0000313" key="11">
    <source>
        <dbReference type="Proteomes" id="UP000411588"/>
    </source>
</evidence>
<keyword evidence="3 4" id="KW-0949">S-adenosyl-L-methionine</keyword>
<evidence type="ECO:0000256" key="2">
    <source>
        <dbReference type="ARBA" id="ARBA00022679"/>
    </source>
</evidence>
<dbReference type="PROSITE" id="PS51682">
    <property type="entry name" value="SAM_OMT_I"/>
    <property type="match status" value="1"/>
</dbReference>
<reference evidence="7" key="3">
    <citation type="journal article" date="2018" name="Genome Biol.">
        <title>SKESA: strategic k-mer extension for scrupulous assemblies.</title>
        <authorList>
            <person name="Souvorov A."/>
            <person name="Agarwala R."/>
            <person name="Lipman D.J."/>
        </authorList>
    </citation>
    <scope>NUCLEOTIDE SEQUENCE</scope>
    <source>
        <strain evidence="7">HN1000</strain>
    </source>
</reference>
<evidence type="ECO:0000313" key="10">
    <source>
        <dbReference type="Proteomes" id="UP000189137"/>
    </source>
</evidence>
<dbReference type="InterPro" id="IPR029063">
    <property type="entry name" value="SAM-dependent_MTases_sf"/>
</dbReference>
<feature type="binding site" evidence="4">
    <location>
        <position position="160"/>
    </location>
    <ligand>
        <name>Mg(2+)</name>
        <dbReference type="ChEBI" id="CHEBI:18420"/>
    </ligand>
</feature>
<dbReference type="EMBL" id="LK932509">
    <property type="protein sequence ID" value="CDS86431.1"/>
    <property type="molecule type" value="Genomic_DNA"/>
</dbReference>
<feature type="binding site" evidence="4">
    <location>
        <position position="159"/>
    </location>
    <ligand>
        <name>Mg(2+)</name>
        <dbReference type="ChEBI" id="CHEBI:18420"/>
    </ligand>
</feature>
<reference evidence="5" key="1">
    <citation type="submission" date="2014-07" db="EMBL/GenBank/DDBJ databases">
        <authorList>
            <person name="Monot Marc"/>
        </authorList>
    </citation>
    <scope>NUCLEOTIDE SEQUENCE</scope>
    <source>
        <strain evidence="5">7032994</strain>
    </source>
</reference>
<gene>
    <name evidence="5" type="primary">yrrM</name>
    <name evidence="4" type="synonym">trmR</name>
    <name evidence="6" type="ORF">BN1096_560134</name>
    <name evidence="5" type="ORF">BN1097_540136</name>
    <name evidence="7" type="ORF">KRM00_001633</name>
    <name evidence="9" type="ORF">SAMEA1402399_01525</name>
    <name evidence="8" type="ORF">SAMEA3375112_00134</name>
</gene>
<dbReference type="PANTHER" id="PTHR10509:SF14">
    <property type="entry name" value="CAFFEOYL-COA O-METHYLTRANSFERASE 3-RELATED"/>
    <property type="match status" value="1"/>
</dbReference>
<comment type="similarity">
    <text evidence="4">Belongs to the class I-like SAM-binding methyltransferase superfamily. Cation-dependent O-methyltransferase family.</text>
</comment>
<dbReference type="EMBL" id="LK932392">
    <property type="protein sequence ID" value="CDS85985.1"/>
    <property type="molecule type" value="Genomic_DNA"/>
</dbReference>
<dbReference type="EMBL" id="FUPS01000001">
    <property type="protein sequence ID" value="SJR80544.1"/>
    <property type="molecule type" value="Genomic_DNA"/>
</dbReference>
<dbReference type="HAMAP" id="MF_02217">
    <property type="entry name" value="TrmR_methyltr"/>
    <property type="match status" value="1"/>
</dbReference>
<feature type="binding site" evidence="4">
    <location>
        <begin position="115"/>
        <end position="116"/>
    </location>
    <ligand>
        <name>S-adenosyl-L-methionine</name>
        <dbReference type="ChEBI" id="CHEBI:59789"/>
    </ligand>
</feature>
<evidence type="ECO:0000313" key="5">
    <source>
        <dbReference type="EMBL" id="CDS85985.1"/>
    </source>
</evidence>
<dbReference type="PATRIC" id="fig|1496.1373.peg.1062"/>
<protein>
    <recommendedName>
        <fullName evidence="4">tRNA 5-hydroxyuridine methyltransferase</fullName>
        <ecNumber evidence="4">2.1.1.-</ecNumber>
    </recommendedName>
    <alternativeName>
        <fullName evidence="4">ho5U methyltransferase</fullName>
    </alternativeName>
</protein>
<evidence type="ECO:0000256" key="4">
    <source>
        <dbReference type="HAMAP-Rule" id="MF_02217"/>
    </source>
</evidence>
<comment type="catalytic activity">
    <reaction evidence="4">
        <text>5-hydroxyuridine(34) in tRNA + S-adenosyl-L-methionine = 5-methoxyuridine(34) in tRNA + S-adenosyl-L-homocysteine + H(+)</text>
        <dbReference type="Rhea" id="RHEA:60524"/>
        <dbReference type="Rhea" id="RHEA-COMP:13381"/>
        <dbReference type="Rhea" id="RHEA-COMP:15591"/>
        <dbReference type="ChEBI" id="CHEBI:15378"/>
        <dbReference type="ChEBI" id="CHEBI:57856"/>
        <dbReference type="ChEBI" id="CHEBI:59789"/>
        <dbReference type="ChEBI" id="CHEBI:136877"/>
        <dbReference type="ChEBI" id="CHEBI:143860"/>
    </reaction>
</comment>
<dbReference type="EMBL" id="DAEPXK010000013">
    <property type="protein sequence ID" value="HBH1542155.1"/>
    <property type="molecule type" value="Genomic_DNA"/>
</dbReference>
<accession>A0A031WH03</accession>
<dbReference type="CDD" id="cd02440">
    <property type="entry name" value="AdoMet_MTases"/>
    <property type="match status" value="1"/>
</dbReference>
<keyword evidence="4" id="KW-0819">tRNA processing</keyword>
<evidence type="ECO:0000256" key="1">
    <source>
        <dbReference type="ARBA" id="ARBA00022603"/>
    </source>
</evidence>
<dbReference type="GO" id="GO:0016300">
    <property type="term" value="F:tRNA (uridine) methyltransferase activity"/>
    <property type="evidence" value="ECO:0007669"/>
    <property type="project" value="UniProtKB-UniRule"/>
</dbReference>
<dbReference type="EMBL" id="CAADAN010000004">
    <property type="protein sequence ID" value="VFD31161.1"/>
    <property type="molecule type" value="Genomic_DNA"/>
</dbReference>
<dbReference type="Proteomes" id="UP000411588">
    <property type="component" value="Unassembled WGS sequence"/>
</dbReference>
<dbReference type="GO" id="GO:0008757">
    <property type="term" value="F:S-adenosylmethionine-dependent methyltransferase activity"/>
    <property type="evidence" value="ECO:0007669"/>
    <property type="project" value="TreeGrafter"/>
</dbReference>
<keyword evidence="4" id="KW-0460">Magnesium</keyword>
<dbReference type="InterPro" id="IPR002935">
    <property type="entry name" value="SAM_O-MeTrfase"/>
</dbReference>
<dbReference type="GO" id="GO:0008171">
    <property type="term" value="F:O-methyltransferase activity"/>
    <property type="evidence" value="ECO:0007669"/>
    <property type="project" value="InterPro"/>
</dbReference>
<feature type="binding site" evidence="4">
    <location>
        <position position="69"/>
    </location>
    <ligand>
        <name>S-adenosyl-L-methionine</name>
        <dbReference type="ChEBI" id="CHEBI:59789"/>
    </ligand>
</feature>
<keyword evidence="2 4" id="KW-0808">Transferase</keyword>
<dbReference type="KEGG" id="pdf:CD630DERM_12270"/>
<dbReference type="InterPro" id="IPR043675">
    <property type="entry name" value="TrmR_methyltr"/>
</dbReference>
<evidence type="ECO:0000313" key="8">
    <source>
        <dbReference type="EMBL" id="SJR80544.1"/>
    </source>
</evidence>
<dbReference type="GO" id="GO:0030488">
    <property type="term" value="P:tRNA methylation"/>
    <property type="evidence" value="ECO:0007669"/>
    <property type="project" value="UniProtKB-UniRule"/>
</dbReference>
<sequence>MSNIVNDLVEDYIRVTLKEKEGFLKDLEIYAEENSVPIIHKEVSDLLKVLLKVQKPKRILEVGCAIGYSSIFFATIIGKDADIITVERNEKMIEKAKENIKLAGFDNNITILEGDAEEKLSQVQGEFDLIFIDAAKGQYKLFFDLVIDKLKDGGLLVSDNILYKGMVAHDDFVVRRKKTIVKRMRNYLDYICNCDYLSTSLVPIGDGVALSYKESKRGDVDGIK</sequence>
<reference evidence="8 10" key="2">
    <citation type="submission" date="2017-02" db="EMBL/GenBank/DDBJ databases">
        <authorList>
            <consortium name="Pathogen Informatics"/>
        </authorList>
    </citation>
    <scope>NUCLEOTIDE SEQUENCE [LARGE SCALE GENOMIC DNA]</scope>
    <source>
        <strain evidence="9">Clo34</strain>
        <strain evidence="11">clo34</strain>
        <strain evidence="8 10">VRECD0157</strain>
    </source>
</reference>
<feature type="binding site" evidence="4">
    <location>
        <position position="133"/>
    </location>
    <ligand>
        <name>S-adenosyl-L-methionine</name>
        <dbReference type="ChEBI" id="CHEBI:59789"/>
    </ligand>
</feature>
<name>A0A031WH03_CLODI</name>
<dbReference type="Proteomes" id="UP000189137">
    <property type="component" value="Unassembled WGS sequence"/>
</dbReference>
<dbReference type="SUPFAM" id="SSF53335">
    <property type="entry name" value="S-adenosyl-L-methionine-dependent methyltransferases"/>
    <property type="match status" value="1"/>
</dbReference>